<feature type="compositionally biased region" description="Low complexity" evidence="6">
    <location>
        <begin position="1275"/>
        <end position="1287"/>
    </location>
</feature>
<feature type="compositionally biased region" description="Basic and acidic residues" evidence="6">
    <location>
        <begin position="679"/>
        <end position="690"/>
    </location>
</feature>
<dbReference type="EMBL" id="JAPVEA010000002">
    <property type="protein sequence ID" value="KAJ5461466.1"/>
    <property type="molecule type" value="Genomic_DNA"/>
</dbReference>
<evidence type="ECO:0000313" key="8">
    <source>
        <dbReference type="EMBL" id="KAJ5461466.1"/>
    </source>
</evidence>
<evidence type="ECO:0000256" key="2">
    <source>
        <dbReference type="ARBA" id="ARBA00022553"/>
    </source>
</evidence>
<dbReference type="PANTHER" id="PTHR46896">
    <property type="entry name" value="SENTRIN-SPECIFIC PROTEASE"/>
    <property type="match status" value="1"/>
</dbReference>
<feature type="region of interest" description="Disordered" evidence="6">
    <location>
        <begin position="1123"/>
        <end position="1309"/>
    </location>
</feature>
<evidence type="ECO:0000313" key="9">
    <source>
        <dbReference type="Proteomes" id="UP001213681"/>
    </source>
</evidence>
<feature type="compositionally biased region" description="Basic and acidic residues" evidence="6">
    <location>
        <begin position="235"/>
        <end position="245"/>
    </location>
</feature>
<reference evidence="8" key="2">
    <citation type="journal article" date="2023" name="IMA Fungus">
        <title>Comparative genomic study of the Penicillium genus elucidates a diverse pangenome and 15 lateral gene transfer events.</title>
        <authorList>
            <person name="Petersen C."/>
            <person name="Sorensen T."/>
            <person name="Nielsen M.R."/>
            <person name="Sondergaard T.E."/>
            <person name="Sorensen J.L."/>
            <person name="Fitzpatrick D.A."/>
            <person name="Frisvad J.C."/>
            <person name="Nielsen K.L."/>
        </authorList>
    </citation>
    <scope>NUCLEOTIDE SEQUENCE</scope>
    <source>
        <strain evidence="8">IBT 16125</strain>
    </source>
</reference>
<keyword evidence="4" id="KW-0833">Ubl conjugation pathway</keyword>
<feature type="compositionally biased region" description="Basic and acidic residues" evidence="6">
    <location>
        <begin position="919"/>
        <end position="934"/>
    </location>
</feature>
<keyword evidence="2" id="KW-0597">Phosphoprotein</keyword>
<feature type="region of interest" description="Disordered" evidence="6">
    <location>
        <begin position="15"/>
        <end position="66"/>
    </location>
</feature>
<feature type="region of interest" description="Disordered" evidence="6">
    <location>
        <begin position="848"/>
        <end position="975"/>
    </location>
</feature>
<feature type="compositionally biased region" description="Polar residues" evidence="6">
    <location>
        <begin position="1253"/>
        <end position="1267"/>
    </location>
</feature>
<dbReference type="Gene3D" id="3.40.395.10">
    <property type="entry name" value="Adenoviral Proteinase, Chain A"/>
    <property type="match status" value="1"/>
</dbReference>
<feature type="compositionally biased region" description="Basic and acidic residues" evidence="6">
    <location>
        <begin position="364"/>
        <end position="380"/>
    </location>
</feature>
<feature type="domain" description="Ubiquitin-like protease family profile" evidence="7">
    <location>
        <begin position="739"/>
        <end position="1052"/>
    </location>
</feature>
<gene>
    <name evidence="8" type="ORF">N7458_003018</name>
</gene>
<protein>
    <recommendedName>
        <fullName evidence="7">Ubiquitin-like protease family profile domain-containing protein</fullName>
    </recommendedName>
</protein>
<dbReference type="GO" id="GO:0006508">
    <property type="term" value="P:proteolysis"/>
    <property type="evidence" value="ECO:0007669"/>
    <property type="project" value="UniProtKB-KW"/>
</dbReference>
<feature type="compositionally biased region" description="Basic and acidic residues" evidence="6">
    <location>
        <begin position="888"/>
        <end position="898"/>
    </location>
</feature>
<evidence type="ECO:0000256" key="6">
    <source>
        <dbReference type="SAM" id="MobiDB-lite"/>
    </source>
</evidence>
<dbReference type="GO" id="GO:0005634">
    <property type="term" value="C:nucleus"/>
    <property type="evidence" value="ECO:0007669"/>
    <property type="project" value="TreeGrafter"/>
</dbReference>
<feature type="compositionally biased region" description="Low complexity" evidence="6">
    <location>
        <begin position="621"/>
        <end position="630"/>
    </location>
</feature>
<sequence>MSSFFQSLSAAFASFNSSPRRPRSDDPQRPLDQHRRSSLSQQRAHSPSPRRRAPPSPTAGSCRRIKRAKNEFSLGLDEDDEHRFDLSFDSPRDIAAPQCLVDMPSQYRPASRPSLINPAHRLGDHSQMLNKDEEDEARLFGGATYRYEPGALSSRRPGPKGALEIKPGSIRAMRKKPGASAAFQPTDRISHARESGPVRSSGKPKNDDASVNRNYRQLEDHEFQDSGRPNKRRRQEGQRPTDLTHNDAAGSVTSEVSASGHRSSRLSPGSNLSTSNIRSRGRPPFVSEYRGVEAILERTPHPHARHRLPSNASSVDEIFTWEAAAQRRSSGSAVGYGDRHHKQTSLNSPKSKRAPLGTIEILDPAEKHPEDIHPHTERKPLTPSKKRLVASDSGDSPDELQGEVTTRPPPKHLAEKHIQKPRQRPEEPIVLSPSRKRSPSDIEPTPFLPSRKKKMVKRGQQDPEFRALSIQSIRFGPIHNSVEEGEAVIYMCPDKIMLGKDITSDRQEEVLFRHVSATLQADNSRKVRLQLNHYQGAPGSNVDIQFSLRSNKDAFVDQMREGGGKVHDKEPKWLDDAFSRYDHEMRQRLNPVRSPLQEITEPEPAPPTSTPVQHTTKGKKLSSLLEGSASESDRQLQDRNKVEHQEGSKSTSTVEPGQGTKETPKAMEVGVEIPVKRFNPKDSGEPETRRSTRNTTRWKERLDDDAPPANKSDPALANDPFRKNWKTPLVYPKIGKKKEEVNVDDRDRLRENEFLNDNLIAFYIRFLQDHLERTNPDVAKRVYFFNTYFFATLTNKGSRVINYEGVKKWTRYTDLFSYDYIVVPINQNAHWYVAIICNLPSLALGPAKSSEASSAPASDKESPRQPAKEVQEIPESPEPEPVTSSARISDEESVKEQKPASVSPPSEQARQSFASMTLVEKKNAPAKAEHRERLSSTAKEVAGHEEADVSLAASQGPVKQPGKAKAKSQKKKGGLKLDPGQTAIITFDSLDANRSPTVRLLREYICKEAAEKRNVKISNPLSEIKGMRAQNIPLQPNYSDCGLYLLAYMENFVRSPDVFITKVLQREMNVEVDWPPLGSGLLRLRMRDFLDQLYQEQASDQKEGFMVDRQPISFLLGPPRLFQENVEEESKKTEKAEPISSSRVEQDAGEGREDEQPLHATDDASDIEATDMPVLVPTTAESAQKPIKRTLKPTSPEPAQFRSPLCEREVQEIPDSQEIAAPPVPEPKAGRAEKKKLRQARLELASSKRELQRLTTPDNTGAQSHLEPSTRLPRVEIQIQPPTVQVPETPPRKEPKRVRQSPRGLARKD</sequence>
<evidence type="ECO:0000256" key="1">
    <source>
        <dbReference type="ARBA" id="ARBA00005234"/>
    </source>
</evidence>
<dbReference type="SUPFAM" id="SSF54001">
    <property type="entry name" value="Cysteine proteinases"/>
    <property type="match status" value="1"/>
</dbReference>
<dbReference type="Proteomes" id="UP001213681">
    <property type="component" value="Unassembled WGS sequence"/>
</dbReference>
<organism evidence="8 9">
    <name type="scientific">Penicillium daleae</name>
    <dbReference type="NCBI Taxonomy" id="63821"/>
    <lineage>
        <taxon>Eukaryota</taxon>
        <taxon>Fungi</taxon>
        <taxon>Dikarya</taxon>
        <taxon>Ascomycota</taxon>
        <taxon>Pezizomycotina</taxon>
        <taxon>Eurotiomycetes</taxon>
        <taxon>Eurotiomycetidae</taxon>
        <taxon>Eurotiales</taxon>
        <taxon>Aspergillaceae</taxon>
        <taxon>Penicillium</taxon>
    </lineage>
</organism>
<feature type="compositionally biased region" description="Basic and acidic residues" evidence="6">
    <location>
        <begin position="204"/>
        <end position="225"/>
    </location>
</feature>
<dbReference type="PANTHER" id="PTHR46896:SF3">
    <property type="entry name" value="FI06413P-RELATED"/>
    <property type="match status" value="1"/>
</dbReference>
<feature type="compositionally biased region" description="Basic and acidic residues" evidence="6">
    <location>
        <begin position="22"/>
        <end position="35"/>
    </location>
</feature>
<feature type="compositionally biased region" description="Basic and acidic residues" evidence="6">
    <location>
        <begin position="1144"/>
        <end position="1162"/>
    </location>
</feature>
<feature type="region of interest" description="Disordered" evidence="6">
    <location>
        <begin position="148"/>
        <end position="285"/>
    </location>
</feature>
<dbReference type="GO" id="GO:0016926">
    <property type="term" value="P:protein desumoylation"/>
    <property type="evidence" value="ECO:0007669"/>
    <property type="project" value="TreeGrafter"/>
</dbReference>
<dbReference type="Pfam" id="PF02902">
    <property type="entry name" value="Peptidase_C48"/>
    <property type="match status" value="1"/>
</dbReference>
<feature type="compositionally biased region" description="Basic residues" evidence="6">
    <location>
        <begin position="962"/>
        <end position="974"/>
    </location>
</feature>
<evidence type="ECO:0000259" key="7">
    <source>
        <dbReference type="PROSITE" id="PS50600"/>
    </source>
</evidence>
<feature type="compositionally biased region" description="Basic and acidic residues" evidence="6">
    <location>
        <begin position="858"/>
        <end position="871"/>
    </location>
</feature>
<feature type="compositionally biased region" description="Basic and acidic residues" evidence="6">
    <location>
        <begin position="412"/>
        <end position="427"/>
    </location>
</feature>
<dbReference type="InterPro" id="IPR051947">
    <property type="entry name" value="Sentrin-specific_protease"/>
</dbReference>
<dbReference type="RefSeq" id="XP_056770508.1">
    <property type="nucleotide sequence ID" value="XM_056906401.1"/>
</dbReference>
<feature type="compositionally biased region" description="Basic and acidic residues" evidence="6">
    <location>
        <begin position="631"/>
        <end position="647"/>
    </location>
</feature>
<evidence type="ECO:0000256" key="3">
    <source>
        <dbReference type="ARBA" id="ARBA00022670"/>
    </source>
</evidence>
<dbReference type="GO" id="GO:0005737">
    <property type="term" value="C:cytoplasm"/>
    <property type="evidence" value="ECO:0007669"/>
    <property type="project" value="TreeGrafter"/>
</dbReference>
<keyword evidence="3" id="KW-0645">Protease</keyword>
<reference evidence="8" key="1">
    <citation type="submission" date="2022-12" db="EMBL/GenBank/DDBJ databases">
        <authorList>
            <person name="Petersen C."/>
        </authorList>
    </citation>
    <scope>NUCLEOTIDE SEQUENCE</scope>
    <source>
        <strain evidence="8">IBT 16125</strain>
    </source>
</reference>
<evidence type="ECO:0000256" key="4">
    <source>
        <dbReference type="ARBA" id="ARBA00022786"/>
    </source>
</evidence>
<comment type="caution">
    <text evidence="8">The sequence shown here is derived from an EMBL/GenBank/DDBJ whole genome shotgun (WGS) entry which is preliminary data.</text>
</comment>
<keyword evidence="9" id="KW-1185">Reference proteome</keyword>
<keyword evidence="5" id="KW-0378">Hydrolase</keyword>
<feature type="region of interest" description="Disordered" evidence="6">
    <location>
        <begin position="325"/>
        <end position="459"/>
    </location>
</feature>
<dbReference type="InterPro" id="IPR038765">
    <property type="entry name" value="Papain-like_cys_pep_sf"/>
</dbReference>
<feature type="compositionally biased region" description="Polar residues" evidence="6">
    <location>
        <begin position="903"/>
        <end position="915"/>
    </location>
</feature>
<name>A0AAD6G6T1_9EURO</name>
<dbReference type="PROSITE" id="PS50600">
    <property type="entry name" value="ULP_PROTEASE"/>
    <property type="match status" value="1"/>
</dbReference>
<accession>A0AAD6G6T1</accession>
<dbReference type="GeneID" id="81596644"/>
<feature type="compositionally biased region" description="Polar residues" evidence="6">
    <location>
        <begin position="251"/>
        <end position="278"/>
    </location>
</feature>
<feature type="compositionally biased region" description="Low complexity" evidence="6">
    <location>
        <begin position="848"/>
        <end position="857"/>
    </location>
</feature>
<dbReference type="GO" id="GO:0070139">
    <property type="term" value="F:SUMO-specific endopeptidase activity"/>
    <property type="evidence" value="ECO:0007669"/>
    <property type="project" value="TreeGrafter"/>
</dbReference>
<feature type="region of interest" description="Disordered" evidence="6">
    <location>
        <begin position="591"/>
        <end position="720"/>
    </location>
</feature>
<feature type="compositionally biased region" description="Basic and acidic residues" evidence="6">
    <location>
        <begin position="1128"/>
        <end position="1137"/>
    </location>
</feature>
<evidence type="ECO:0000256" key="5">
    <source>
        <dbReference type="ARBA" id="ARBA00022801"/>
    </source>
</evidence>
<proteinExistence type="inferred from homology"/>
<comment type="similarity">
    <text evidence="1">Belongs to the peptidase C48 family.</text>
</comment>
<dbReference type="InterPro" id="IPR003653">
    <property type="entry name" value="Peptidase_C48_C"/>
</dbReference>